<comment type="caution">
    <text evidence="1">The sequence shown here is derived from an EMBL/GenBank/DDBJ whole genome shotgun (WGS) entry which is preliminary data.</text>
</comment>
<organism evidence="1 2">
    <name type="scientific">Vaccinium darrowii</name>
    <dbReference type="NCBI Taxonomy" id="229202"/>
    <lineage>
        <taxon>Eukaryota</taxon>
        <taxon>Viridiplantae</taxon>
        <taxon>Streptophyta</taxon>
        <taxon>Embryophyta</taxon>
        <taxon>Tracheophyta</taxon>
        <taxon>Spermatophyta</taxon>
        <taxon>Magnoliopsida</taxon>
        <taxon>eudicotyledons</taxon>
        <taxon>Gunneridae</taxon>
        <taxon>Pentapetalae</taxon>
        <taxon>asterids</taxon>
        <taxon>Ericales</taxon>
        <taxon>Ericaceae</taxon>
        <taxon>Vaccinioideae</taxon>
        <taxon>Vaccinieae</taxon>
        <taxon>Vaccinium</taxon>
    </lineage>
</organism>
<dbReference type="EMBL" id="CM037159">
    <property type="protein sequence ID" value="KAH7866137.1"/>
    <property type="molecule type" value="Genomic_DNA"/>
</dbReference>
<gene>
    <name evidence="1" type="ORF">Vadar_016092</name>
</gene>
<proteinExistence type="predicted"/>
<dbReference type="Proteomes" id="UP000828048">
    <property type="component" value="Chromosome 9"/>
</dbReference>
<reference evidence="1 2" key="1">
    <citation type="journal article" date="2021" name="Hortic Res">
        <title>High-quality reference genome and annotation aids understanding of berry development for evergreen blueberry (Vaccinium darrowii).</title>
        <authorList>
            <person name="Yu J."/>
            <person name="Hulse-Kemp A.M."/>
            <person name="Babiker E."/>
            <person name="Staton M."/>
        </authorList>
    </citation>
    <scope>NUCLEOTIDE SEQUENCE [LARGE SCALE GENOMIC DNA]</scope>
    <source>
        <strain evidence="2">cv. NJ 8807/NJ 8810</strain>
        <tissue evidence="1">Young leaf</tissue>
    </source>
</reference>
<keyword evidence="2" id="KW-1185">Reference proteome</keyword>
<accession>A0ACB7ZJU1</accession>
<evidence type="ECO:0000313" key="1">
    <source>
        <dbReference type="EMBL" id="KAH7866137.1"/>
    </source>
</evidence>
<protein>
    <submittedName>
        <fullName evidence="1">Uncharacterized protein</fullName>
    </submittedName>
</protein>
<sequence>MPSIEPEMPEDVLMEILTRIPVKSLLRFKSVSKYWYSLIQNPTFVSLHHTRARPKNCLLESRQILDSRDPGQFNDDAVFSMCTVPDETSPMQDLDLSFSGIHDGDGDVKGVFFLGCHNGVMCLANDFTSSIVICNPATRESRVLPPPLYESKHRSYLGFTFDPKANDYKVIRFCAILEFMPFMSFDDDERSDYKSAYLDYNNHLGDHKVQIYDMSIDSWRETDAVVPIHFPSHYQPHYCPSLDGVFYWYLCCISRDMVIAFHTFEEQFEQIPLWYAICKESGTCAELCRLHDSLALALFKYEKDYPLVETCVEIWIMDDCGVNEGWTKRYTIGPLLERHKMLGFWPNGELLLTCTWTHLLMNCNYRQILSYNHSTQEIKKYNWSRPRNGRLWSVKLQGFPYAESLISVKRLSD</sequence>
<name>A0ACB7ZJU1_9ERIC</name>
<evidence type="ECO:0000313" key="2">
    <source>
        <dbReference type="Proteomes" id="UP000828048"/>
    </source>
</evidence>